<evidence type="ECO:0000313" key="3">
    <source>
        <dbReference type="EnsemblMetazoa" id="G2299.1:cds"/>
    </source>
</evidence>
<feature type="signal peptide" evidence="2">
    <location>
        <begin position="1"/>
        <end position="23"/>
    </location>
</feature>
<keyword evidence="1" id="KW-0812">Transmembrane</keyword>
<protein>
    <recommendedName>
        <fullName evidence="5">TNFR-Cys domain-containing protein</fullName>
    </recommendedName>
</protein>
<sequence length="188" mass="21922">MFLAFGKMFSSFLYVLFLCSVYAHQCIMADTLCDLIDIQYVKYNIQCREVFCEGPLQYCSDDNICLYCNLDLCQSQTPPNQCQPLCKNLQLMDFKERCDEMVKQRSNSTKDIESDMQGYCLDIYHLSAICTLPVVVAIIIIFTASRLWKRYRNGKNTAFGADNHLDQCCWYVYETPNNCLRICALYWI</sequence>
<evidence type="ECO:0000313" key="4">
    <source>
        <dbReference type="Proteomes" id="UP000005408"/>
    </source>
</evidence>
<evidence type="ECO:0008006" key="5">
    <source>
        <dbReference type="Google" id="ProtNLM"/>
    </source>
</evidence>
<evidence type="ECO:0000256" key="2">
    <source>
        <dbReference type="SAM" id="SignalP"/>
    </source>
</evidence>
<evidence type="ECO:0000256" key="1">
    <source>
        <dbReference type="SAM" id="Phobius"/>
    </source>
</evidence>
<accession>A0A8W8KC67</accession>
<proteinExistence type="predicted"/>
<dbReference type="AlphaFoldDB" id="A0A8W8KC67"/>
<keyword evidence="4" id="KW-1185">Reference proteome</keyword>
<reference evidence="3" key="1">
    <citation type="submission" date="2022-08" db="UniProtKB">
        <authorList>
            <consortium name="EnsemblMetazoa"/>
        </authorList>
    </citation>
    <scope>IDENTIFICATION</scope>
    <source>
        <strain evidence="3">05x7-T-G4-1.051#20</strain>
    </source>
</reference>
<feature type="transmembrane region" description="Helical" evidence="1">
    <location>
        <begin position="123"/>
        <end position="145"/>
    </location>
</feature>
<dbReference type="Proteomes" id="UP000005408">
    <property type="component" value="Unassembled WGS sequence"/>
</dbReference>
<name>A0A8W8KC67_MAGGI</name>
<feature type="chain" id="PRO_5036487994" description="TNFR-Cys domain-containing protein" evidence="2">
    <location>
        <begin position="24"/>
        <end position="188"/>
    </location>
</feature>
<organism evidence="3 4">
    <name type="scientific">Magallana gigas</name>
    <name type="common">Pacific oyster</name>
    <name type="synonym">Crassostrea gigas</name>
    <dbReference type="NCBI Taxonomy" id="29159"/>
    <lineage>
        <taxon>Eukaryota</taxon>
        <taxon>Metazoa</taxon>
        <taxon>Spiralia</taxon>
        <taxon>Lophotrochozoa</taxon>
        <taxon>Mollusca</taxon>
        <taxon>Bivalvia</taxon>
        <taxon>Autobranchia</taxon>
        <taxon>Pteriomorphia</taxon>
        <taxon>Ostreida</taxon>
        <taxon>Ostreoidea</taxon>
        <taxon>Ostreidae</taxon>
        <taxon>Magallana</taxon>
    </lineage>
</organism>
<keyword evidence="2" id="KW-0732">Signal</keyword>
<dbReference type="EnsemblMetazoa" id="G2299.1">
    <property type="protein sequence ID" value="G2299.1:cds"/>
    <property type="gene ID" value="G2299"/>
</dbReference>
<keyword evidence="1" id="KW-1133">Transmembrane helix</keyword>
<keyword evidence="1" id="KW-0472">Membrane</keyword>